<dbReference type="Proteomes" id="UP000604117">
    <property type="component" value="Unassembled WGS sequence"/>
</dbReference>
<keyword evidence="2" id="KW-1185">Reference proteome</keyword>
<proteinExistence type="predicted"/>
<dbReference type="Gene3D" id="2.30.320.10">
    <property type="entry name" value="YwqG-like"/>
    <property type="match status" value="1"/>
</dbReference>
<organism evidence="1 2">
    <name type="scientific">Asanoa siamensis</name>
    <dbReference type="NCBI Taxonomy" id="926357"/>
    <lineage>
        <taxon>Bacteria</taxon>
        <taxon>Bacillati</taxon>
        <taxon>Actinomycetota</taxon>
        <taxon>Actinomycetes</taxon>
        <taxon>Micromonosporales</taxon>
        <taxon>Micromonosporaceae</taxon>
        <taxon>Asanoa</taxon>
    </lineage>
</organism>
<name>A0ABQ4CZP4_9ACTN</name>
<evidence type="ECO:0000313" key="1">
    <source>
        <dbReference type="EMBL" id="GIF76752.1"/>
    </source>
</evidence>
<gene>
    <name evidence="1" type="ORF">Asi02nite_62700</name>
</gene>
<protein>
    <submittedName>
        <fullName evidence="1">Uncharacterized protein</fullName>
    </submittedName>
</protein>
<comment type="caution">
    <text evidence="1">The sequence shown here is derived from an EMBL/GenBank/DDBJ whole genome shotgun (WGS) entry which is preliminary data.</text>
</comment>
<sequence length="104" mass="11227">MWWAVFADFPDAFGAVGDAAIALAGLCVRHQIGGYPMTCQGDVVSQVVGAVLGERLAPESPLWQLEARRWVLLLQVDFDAAVATWEAGARPTLGRHHSLSVKVK</sequence>
<accession>A0ABQ4CZP4</accession>
<reference evidence="1 2" key="1">
    <citation type="submission" date="2021-01" db="EMBL/GenBank/DDBJ databases">
        <title>Whole genome shotgun sequence of Asanoa siamensis NBRC 107932.</title>
        <authorList>
            <person name="Komaki H."/>
            <person name="Tamura T."/>
        </authorList>
    </citation>
    <scope>NUCLEOTIDE SEQUENCE [LARGE SCALE GENOMIC DNA]</scope>
    <source>
        <strain evidence="1 2">NBRC 107932</strain>
    </source>
</reference>
<dbReference type="EMBL" id="BONE01000069">
    <property type="protein sequence ID" value="GIF76752.1"/>
    <property type="molecule type" value="Genomic_DNA"/>
</dbReference>
<evidence type="ECO:0000313" key="2">
    <source>
        <dbReference type="Proteomes" id="UP000604117"/>
    </source>
</evidence>